<proteinExistence type="predicted"/>
<accession>A0A814KA83</accession>
<evidence type="ECO:0000313" key="4">
    <source>
        <dbReference type="Proteomes" id="UP000663829"/>
    </source>
</evidence>
<evidence type="ECO:0000313" key="2">
    <source>
        <dbReference type="EMBL" id="CAF1049873.1"/>
    </source>
</evidence>
<organism evidence="2 4">
    <name type="scientific">Didymodactylos carnosus</name>
    <dbReference type="NCBI Taxonomy" id="1234261"/>
    <lineage>
        <taxon>Eukaryota</taxon>
        <taxon>Metazoa</taxon>
        <taxon>Spiralia</taxon>
        <taxon>Gnathifera</taxon>
        <taxon>Rotifera</taxon>
        <taxon>Eurotatoria</taxon>
        <taxon>Bdelloidea</taxon>
        <taxon>Philodinida</taxon>
        <taxon>Philodinidae</taxon>
        <taxon>Didymodactylos</taxon>
    </lineage>
</organism>
<protein>
    <submittedName>
        <fullName evidence="2">Uncharacterized protein</fullName>
    </submittedName>
</protein>
<comment type="caution">
    <text evidence="2">The sequence shown here is derived from an EMBL/GenBank/DDBJ whole genome shotgun (WGS) entry which is preliminary data.</text>
</comment>
<dbReference type="Proteomes" id="UP000663829">
    <property type="component" value="Unassembled WGS sequence"/>
</dbReference>
<gene>
    <name evidence="2" type="ORF">GPM918_LOCUS16226</name>
    <name evidence="3" type="ORF">SRO942_LOCUS16226</name>
</gene>
<reference evidence="2" key="1">
    <citation type="submission" date="2021-02" db="EMBL/GenBank/DDBJ databases">
        <authorList>
            <person name="Nowell W R."/>
        </authorList>
    </citation>
    <scope>NUCLEOTIDE SEQUENCE</scope>
</reference>
<sequence>MLNYTVGIECYRCGSATDTRCEAPLNTMTGIIQNNWWPENKTADLSSTRYVVCLTLVQRSVGPGQEFLQLPADKDKGTKPNYGIAGSCTTLVTVFKTTGEVVYAQRFHTNPATVLHKLKKMPEKCDNVTEYDGEYNALQGRYVQPGDKPETITRVFCCKGQDYCNSQEFDLVWDRKTTAVSTSTPPKKSVTQAGSYLTSSSTIVVFLFSALWWCIVAFLL</sequence>
<dbReference type="Proteomes" id="UP000681722">
    <property type="component" value="Unassembled WGS sequence"/>
</dbReference>
<keyword evidence="1" id="KW-1133">Transmembrane helix</keyword>
<keyword evidence="4" id="KW-1185">Reference proteome</keyword>
<feature type="transmembrane region" description="Helical" evidence="1">
    <location>
        <begin position="196"/>
        <end position="219"/>
    </location>
</feature>
<dbReference type="AlphaFoldDB" id="A0A814KA83"/>
<name>A0A814KA83_9BILA</name>
<evidence type="ECO:0000256" key="1">
    <source>
        <dbReference type="SAM" id="Phobius"/>
    </source>
</evidence>
<keyword evidence="1" id="KW-0472">Membrane</keyword>
<dbReference type="EMBL" id="CAJOBC010004223">
    <property type="protein sequence ID" value="CAF3819533.1"/>
    <property type="molecule type" value="Genomic_DNA"/>
</dbReference>
<dbReference type="EMBL" id="CAJNOQ010004223">
    <property type="protein sequence ID" value="CAF1049873.1"/>
    <property type="molecule type" value="Genomic_DNA"/>
</dbReference>
<keyword evidence="1" id="KW-0812">Transmembrane</keyword>
<evidence type="ECO:0000313" key="3">
    <source>
        <dbReference type="EMBL" id="CAF3819533.1"/>
    </source>
</evidence>